<gene>
    <name evidence="1" type="ORF">QR46_3930</name>
</gene>
<evidence type="ECO:0000313" key="1">
    <source>
        <dbReference type="EMBL" id="KWX12087.1"/>
    </source>
</evidence>
<proteinExistence type="predicted"/>
<dbReference type="VEuPathDB" id="GiardiaDB:QR46_3930"/>
<organism evidence="1 2">
    <name type="scientific">Giardia duodenalis assemblage B</name>
    <dbReference type="NCBI Taxonomy" id="1394984"/>
    <lineage>
        <taxon>Eukaryota</taxon>
        <taxon>Metamonada</taxon>
        <taxon>Diplomonadida</taxon>
        <taxon>Hexamitidae</taxon>
        <taxon>Giardiinae</taxon>
        <taxon>Giardia</taxon>
    </lineage>
</organism>
<sequence length="1610" mass="179397">MSELEALAAGYFANNSNDRMAASLKFDQLLEEDPQSIFNLVQVAFADSQQSQAIILASHMITRYLASKYFDLAKASLLSSHASLTLETYGVYSSQPIFGSLSCEGIVSMVQTLLSIHQSAVYQRDYVRMNLSIDTAIAIMDATRDFISYALVLQKYYQSSISQASFSGLSVLFNHKNIFRISTREDVYLCAEQCVLFLRNQALPSSTFGATAPSTQEDLMSWVQVRSDCSTALFNALTRYSGIDFSKVTGVINVTSYNPYRKLFYGYCAPTAHGPSGAPKAPYDFSFLERLYEALIYMLSLTDSNTTGYSGGMLDKLIEGILATLNLLYVVISMEEIYDIQENNERGLMQIHLERLSNILTSSLFYPFISTFTITASSFAKVFFALRRSSRPIAFFSMETVFYRYIEAVRKLTLFFHGYEEILSYQEASSLLKWDTLHSMLLDTGQLQLSLSSDYADAGSIMMKLWHKFGLNLSYLSPSSDKVREVVKHIQELCTEMFYAYLLAFLYQCVNFYKEESSHMEQLVRNLNETYSKVDTETRAKATYQPGVDKDLDRIETPKSTDSEYCEVAQLSSTLADAYLGRFRSFILAIAGNVSFDLLDFSVHTKNITSTYEVSVMTIDSDMCDTFLSASSPLLLLRFRELVYMFTQALIKIQENITQGCFTPSDIATLQASESCFSVSASYFLFLFKVLKASSLDDKEFVITLAQTSVTLFQFIGSWLQFNFSLYGQDSPVTPYLINRPSYHLFSVMAVEFVDSMVDITSRSTNRVVFKDVAAALMNQGTLRMSSSHALATSLTEASAIEDSLNFSPSDFIAPFLFDLQFQLNLLYSSIIVSGQMRVQLEQANDQNRQGQSPNKLTEILGVVFYLDQDQPYYVIASTLIRAKFSRISEHYCTSQLFQQLVKGNMAQSSFNLAPLIYSFFIGMHNIVRNYTTIRMYYSALMSMILRDPVNKTGQTALLIVTLCNLVNLMGAPSSPRELINFHINVLQQNFMSSLSSFPTIKVLESPNGAEAVNSMLTLPVTTQLTQNESIGINAAHLTFLVSKLNTLSHENLRIPMAEREFIFGYVLSGLLGVLQNVKGDNPSLISFVNILSSRLGHIITCSIAIDSFMDMLIELLIETNAAIDNKKLLGELRISASNLRMLTNAFLETLTTNVYKQYHILLKCTNVVANLQRMLTSSADKAVQTAGARVECSADIISLELLLTQTASKDSSEIVRQLSAVLGQTEIDFNLTYVQLVYKALLAFNMSDISSEQKLSFLAKCEDQLLDHVSKHHVFRLLSAIVELGTYLYTDSITAASTPACQNILLLIALMNKEWILDYRLHQDCSLLLNIIDFLHVVLVKNPEILGALPKYAVRDIMALLCEASTSDIITDAKQNRILISLQSVYTFLAKALMSNTITNSFSQISNGSSSAVNLEYTNNILGCLTLFSASTIFDEEITAAAINIHSYIMDSEQTYDFLKVYTNPSNILQTLGIASSSSLLGSMSSSITSSITSSVASGSDTQGSPLYYSFTDGLSTAVPINAIVHVLQGIVDRKINMIIQASSFIFACAQINQKNAIIAAISRINSSIIVQLVEQLQQLADAIDIDSHKKSKFTEAVSDIFMKRDTAV</sequence>
<name>A0A132NPX5_GIAIN</name>
<comment type="caution">
    <text evidence="1">The sequence shown here is derived from an EMBL/GenBank/DDBJ whole genome shotgun (WGS) entry which is preliminary data.</text>
</comment>
<dbReference type="EMBL" id="JXTI01000136">
    <property type="protein sequence ID" value="KWX12087.1"/>
    <property type="molecule type" value="Genomic_DNA"/>
</dbReference>
<dbReference type="OrthoDB" id="10252562at2759"/>
<dbReference type="Proteomes" id="UP000070089">
    <property type="component" value="Unassembled WGS sequence"/>
</dbReference>
<evidence type="ECO:0000313" key="2">
    <source>
        <dbReference type="Proteomes" id="UP000070089"/>
    </source>
</evidence>
<protein>
    <submittedName>
        <fullName evidence="1">Uncharacterized protein</fullName>
    </submittedName>
</protein>
<reference evidence="1 2" key="1">
    <citation type="journal article" date="2015" name="Mol. Biochem. Parasitol.">
        <title>Identification of polymorphic genes for use in assemblage B genotyping assays through comparative genomics of multiple assemblage B Giardia duodenalis isolates.</title>
        <authorList>
            <person name="Wielinga C."/>
            <person name="Thompson R.C."/>
            <person name="Monis P."/>
            <person name="Ryan U."/>
        </authorList>
    </citation>
    <scope>NUCLEOTIDE SEQUENCE [LARGE SCALE GENOMIC DNA]</scope>
    <source>
        <strain evidence="1 2">BAH15c1</strain>
    </source>
</reference>
<accession>A0A132NPX5</accession>